<evidence type="ECO:0000256" key="1">
    <source>
        <dbReference type="SAM" id="Phobius"/>
    </source>
</evidence>
<keyword evidence="1" id="KW-0812">Transmembrane</keyword>
<keyword evidence="1" id="KW-1133">Transmembrane helix</keyword>
<feature type="transmembrane region" description="Helical" evidence="1">
    <location>
        <begin position="6"/>
        <end position="23"/>
    </location>
</feature>
<organism evidence="2 3">
    <name type="scientific">Rheinheimera pacifica</name>
    <dbReference type="NCBI Taxonomy" id="173990"/>
    <lineage>
        <taxon>Bacteria</taxon>
        <taxon>Pseudomonadati</taxon>
        <taxon>Pseudomonadota</taxon>
        <taxon>Gammaproteobacteria</taxon>
        <taxon>Chromatiales</taxon>
        <taxon>Chromatiaceae</taxon>
        <taxon>Rheinheimera</taxon>
    </lineage>
</organism>
<accession>A0A1H6NR02</accession>
<reference evidence="3" key="1">
    <citation type="submission" date="2016-10" db="EMBL/GenBank/DDBJ databases">
        <authorList>
            <person name="Varghese N."/>
            <person name="Submissions S."/>
        </authorList>
    </citation>
    <scope>NUCLEOTIDE SEQUENCE [LARGE SCALE GENOMIC DNA]</scope>
    <source>
        <strain evidence="3">DSM 17616</strain>
    </source>
</reference>
<dbReference type="EMBL" id="FNXF01000027">
    <property type="protein sequence ID" value="SEI13087.1"/>
    <property type="molecule type" value="Genomic_DNA"/>
</dbReference>
<gene>
    <name evidence="2" type="ORF">SAMN05660691_04038</name>
</gene>
<evidence type="ECO:0000313" key="2">
    <source>
        <dbReference type="EMBL" id="SEI13087.1"/>
    </source>
</evidence>
<keyword evidence="1" id="KW-0472">Membrane</keyword>
<dbReference type="STRING" id="173990.SAMN05660691_04038"/>
<dbReference type="OrthoDB" id="8240425at2"/>
<sequence length="88" mass="10138">MAILVYLLGFIAIPALIFYYHHAKYRRDYPLTLEMYLAQHPECKTDNGYKCSGCGSKSLRNLGYGGAEAKRRMISCNHCAKRLYRVEN</sequence>
<keyword evidence="3" id="KW-1185">Reference proteome</keyword>
<dbReference type="RefSeq" id="WP_092797004.1">
    <property type="nucleotide sequence ID" value="NZ_FNXF01000027.1"/>
</dbReference>
<dbReference type="AlphaFoldDB" id="A0A1H6NR02"/>
<name>A0A1H6NR02_9GAMM</name>
<evidence type="ECO:0000313" key="3">
    <source>
        <dbReference type="Proteomes" id="UP000199371"/>
    </source>
</evidence>
<proteinExistence type="predicted"/>
<protein>
    <submittedName>
        <fullName evidence="2">Uncharacterized protein</fullName>
    </submittedName>
</protein>
<dbReference type="Proteomes" id="UP000199371">
    <property type="component" value="Unassembled WGS sequence"/>
</dbReference>